<dbReference type="GO" id="GO:0070402">
    <property type="term" value="F:NADPH binding"/>
    <property type="evidence" value="ECO:0007669"/>
    <property type="project" value="TreeGrafter"/>
</dbReference>
<dbReference type="InterPro" id="IPR013149">
    <property type="entry name" value="ADH-like_C"/>
</dbReference>
<dbReference type="InterPro" id="IPR013154">
    <property type="entry name" value="ADH-like_N"/>
</dbReference>
<name>A0A6N3SYL6_9PROT</name>
<reference evidence="5 7" key="2">
    <citation type="submission" date="2019-07" db="EMBL/GenBank/DDBJ databases">
        <title>Whole genome shotgun sequence of Acetobacter indonesiensis NBRC 16471.</title>
        <authorList>
            <person name="Hosoyama A."/>
            <person name="Uohara A."/>
            <person name="Ohji S."/>
            <person name="Ichikawa N."/>
        </authorList>
    </citation>
    <scope>NUCLEOTIDE SEQUENCE [LARGE SCALE GENOMIC DNA]</scope>
    <source>
        <strain evidence="5 7">NBRC 16471</strain>
    </source>
</reference>
<protein>
    <submittedName>
        <fullName evidence="4">Alcohol dehydrogenase</fullName>
    </submittedName>
    <submittedName>
        <fullName evidence="5">NAD(P)H quinone oxidoreductase</fullName>
    </submittedName>
</protein>
<dbReference type="Gene3D" id="3.90.180.10">
    <property type="entry name" value="Medium-chain alcohol dehydrogenases, catalytic domain"/>
    <property type="match status" value="1"/>
</dbReference>
<reference evidence="4 6" key="1">
    <citation type="submission" date="2012-11" db="EMBL/GenBank/DDBJ databases">
        <title>Whole genome sequence of Acetobacter indonesiensis 5H-1.</title>
        <authorList>
            <person name="Azuma Y."/>
            <person name="Higashiura N."/>
            <person name="Hirakawa H."/>
            <person name="Matsushita K."/>
        </authorList>
    </citation>
    <scope>NUCLEOTIDE SEQUENCE [LARGE SCALE GENOMIC DNA]</scope>
    <source>
        <strain evidence="4 6">5H-1</strain>
    </source>
</reference>
<dbReference type="Pfam" id="PF00107">
    <property type="entry name" value="ADH_zinc_N"/>
    <property type="match status" value="1"/>
</dbReference>
<evidence type="ECO:0000313" key="7">
    <source>
        <dbReference type="Proteomes" id="UP000321104"/>
    </source>
</evidence>
<evidence type="ECO:0000256" key="2">
    <source>
        <dbReference type="ARBA" id="ARBA00023002"/>
    </source>
</evidence>
<evidence type="ECO:0000259" key="3">
    <source>
        <dbReference type="SMART" id="SM00829"/>
    </source>
</evidence>
<comment type="caution">
    <text evidence="5">The sequence shown here is derived from an EMBL/GenBank/DDBJ whole genome shotgun (WGS) entry which is preliminary data.</text>
</comment>
<evidence type="ECO:0000313" key="6">
    <source>
        <dbReference type="Proteomes" id="UP000032673"/>
    </source>
</evidence>
<evidence type="ECO:0000313" key="5">
    <source>
        <dbReference type="EMBL" id="GEN02026.1"/>
    </source>
</evidence>
<dbReference type="GO" id="GO:0016651">
    <property type="term" value="F:oxidoreductase activity, acting on NAD(P)H"/>
    <property type="evidence" value="ECO:0007669"/>
    <property type="project" value="TreeGrafter"/>
</dbReference>
<dbReference type="AlphaFoldDB" id="A0A6N3SYL6"/>
<dbReference type="PANTHER" id="PTHR48106:SF8">
    <property type="entry name" value="OS02G0805600 PROTEIN"/>
    <property type="match status" value="1"/>
</dbReference>
<dbReference type="InterPro" id="IPR014189">
    <property type="entry name" value="Quinone_OxRdtase_PIG3"/>
</dbReference>
<gene>
    <name evidence="5" type="primary">qor_1</name>
    <name evidence="4" type="ORF">Abin_006_049</name>
    <name evidence="5" type="ORF">AIN02nite_00510</name>
</gene>
<dbReference type="EMBL" id="BAMW01000006">
    <property type="protein sequence ID" value="GAN62059.1"/>
    <property type="molecule type" value="Genomic_DNA"/>
</dbReference>
<keyword evidence="6" id="KW-1185">Reference proteome</keyword>
<dbReference type="SUPFAM" id="SSF51735">
    <property type="entry name" value="NAD(P)-binding Rossmann-fold domains"/>
    <property type="match status" value="1"/>
</dbReference>
<dbReference type="InterPro" id="IPR020843">
    <property type="entry name" value="ER"/>
</dbReference>
<feature type="domain" description="Enoyl reductase (ER)" evidence="3">
    <location>
        <begin position="43"/>
        <end position="359"/>
    </location>
</feature>
<dbReference type="SMART" id="SM00829">
    <property type="entry name" value="PKS_ER"/>
    <property type="match status" value="1"/>
</dbReference>
<dbReference type="Pfam" id="PF08240">
    <property type="entry name" value="ADH_N"/>
    <property type="match status" value="1"/>
</dbReference>
<dbReference type="PANTHER" id="PTHR48106">
    <property type="entry name" value="QUINONE OXIDOREDUCTASE PIG3-RELATED"/>
    <property type="match status" value="1"/>
</dbReference>
<sequence>MVCNKIGLDALPALTNLSGRMMTDTSKAPFSGTMQAVCVTDPGAPDVMKIETLPIPQPGRGEVLVRVMAAGVNRPDIMQRQGLYPPPPGANPRLGLEIAGEIVACGAPSVGQIMPAIGTKVCALANGGGYAEYCLVPAGQCLPWPTGFDAVQAAALPETFFTVWSNLFMPSPITEGERVLIHGGSSGIGTTAIQLVKAFGGIPYVTAGTADKCALCEKLGAIAINYKEQDFAERLRTLTKGKGVNLILDMIGGAYLDRNLRSLAMDGRLVIIALQGGAKAEKADLARIMTRRLVVTGSTLRARDTTTKSRIANQLQEKVWPLLANGTIRPLIHATFPFTQVVQAHQTMEAGDHSGKIILTLDTPPQQNN</sequence>
<dbReference type="EMBL" id="BJXQ01000001">
    <property type="protein sequence ID" value="GEN02026.1"/>
    <property type="molecule type" value="Genomic_DNA"/>
</dbReference>
<dbReference type="InterPro" id="IPR036291">
    <property type="entry name" value="NAD(P)-bd_dom_sf"/>
</dbReference>
<evidence type="ECO:0000313" key="4">
    <source>
        <dbReference type="EMBL" id="GAN62059.1"/>
    </source>
</evidence>
<keyword evidence="1" id="KW-0521">NADP</keyword>
<evidence type="ECO:0000256" key="1">
    <source>
        <dbReference type="ARBA" id="ARBA00022857"/>
    </source>
</evidence>
<keyword evidence="2" id="KW-0560">Oxidoreductase</keyword>
<dbReference type="SUPFAM" id="SSF50129">
    <property type="entry name" value="GroES-like"/>
    <property type="match status" value="1"/>
</dbReference>
<dbReference type="CDD" id="cd05276">
    <property type="entry name" value="p53_inducible_oxidoreductase"/>
    <property type="match status" value="1"/>
</dbReference>
<dbReference type="NCBIfam" id="TIGR02824">
    <property type="entry name" value="quinone_pig3"/>
    <property type="match status" value="1"/>
</dbReference>
<dbReference type="Proteomes" id="UP000321104">
    <property type="component" value="Unassembled WGS sequence"/>
</dbReference>
<accession>A0A6N3SYL6</accession>
<dbReference type="Proteomes" id="UP000032673">
    <property type="component" value="Unassembled WGS sequence"/>
</dbReference>
<dbReference type="Gene3D" id="3.40.50.720">
    <property type="entry name" value="NAD(P)-binding Rossmann-like Domain"/>
    <property type="match status" value="1"/>
</dbReference>
<proteinExistence type="predicted"/>
<dbReference type="InterPro" id="IPR011032">
    <property type="entry name" value="GroES-like_sf"/>
</dbReference>
<organism evidence="5 7">
    <name type="scientific">Acetobacter indonesiensis</name>
    <dbReference type="NCBI Taxonomy" id="104101"/>
    <lineage>
        <taxon>Bacteria</taxon>
        <taxon>Pseudomonadati</taxon>
        <taxon>Pseudomonadota</taxon>
        <taxon>Alphaproteobacteria</taxon>
        <taxon>Acetobacterales</taxon>
        <taxon>Acetobacteraceae</taxon>
        <taxon>Acetobacter</taxon>
    </lineage>
</organism>